<protein>
    <submittedName>
        <fullName evidence="1">Uncharacterized protein</fullName>
    </submittedName>
</protein>
<evidence type="ECO:0000313" key="2">
    <source>
        <dbReference type="Proteomes" id="UP000006038"/>
    </source>
</evidence>
<reference evidence="1" key="2">
    <citation type="submission" date="2013-04" db="UniProtKB">
        <authorList>
            <consortium name="EnsemblPlants"/>
        </authorList>
    </citation>
    <scope>IDENTIFICATION</scope>
</reference>
<proteinExistence type="predicted"/>
<dbReference type="Gramene" id="OB10G20650.1">
    <property type="protein sequence ID" value="OB10G20650.1"/>
    <property type="gene ID" value="OB10G20650"/>
</dbReference>
<sequence>MAQLSGPTKHFHIYSAPAQIHGPPLWAHINIGLAPKLSTKRIRQWASPAGPLGVHLRR</sequence>
<dbReference type="HOGENOM" id="CLU_2985165_0_0_1"/>
<reference evidence="1" key="1">
    <citation type="journal article" date="2013" name="Nat. Commun.">
        <title>Whole-genome sequencing of Oryza brachyantha reveals mechanisms underlying Oryza genome evolution.</title>
        <authorList>
            <person name="Chen J."/>
            <person name="Huang Q."/>
            <person name="Gao D."/>
            <person name="Wang J."/>
            <person name="Lang Y."/>
            <person name="Liu T."/>
            <person name="Li B."/>
            <person name="Bai Z."/>
            <person name="Luis Goicoechea J."/>
            <person name="Liang C."/>
            <person name="Chen C."/>
            <person name="Zhang W."/>
            <person name="Sun S."/>
            <person name="Liao Y."/>
            <person name="Zhang X."/>
            <person name="Yang L."/>
            <person name="Song C."/>
            <person name="Wang M."/>
            <person name="Shi J."/>
            <person name="Liu G."/>
            <person name="Liu J."/>
            <person name="Zhou H."/>
            <person name="Zhou W."/>
            <person name="Yu Q."/>
            <person name="An N."/>
            <person name="Chen Y."/>
            <person name="Cai Q."/>
            <person name="Wang B."/>
            <person name="Liu B."/>
            <person name="Min J."/>
            <person name="Huang Y."/>
            <person name="Wu H."/>
            <person name="Li Z."/>
            <person name="Zhang Y."/>
            <person name="Yin Y."/>
            <person name="Song W."/>
            <person name="Jiang J."/>
            <person name="Jackson S.A."/>
            <person name="Wing R.A."/>
            <person name="Wang J."/>
            <person name="Chen M."/>
        </authorList>
    </citation>
    <scope>NUCLEOTIDE SEQUENCE [LARGE SCALE GENOMIC DNA]</scope>
    <source>
        <strain evidence="1">cv. IRGC 101232</strain>
    </source>
</reference>
<accession>J3N3G7</accession>
<name>J3N3G7_ORYBR</name>
<organism evidence="1">
    <name type="scientific">Oryza brachyantha</name>
    <name type="common">malo sina</name>
    <dbReference type="NCBI Taxonomy" id="4533"/>
    <lineage>
        <taxon>Eukaryota</taxon>
        <taxon>Viridiplantae</taxon>
        <taxon>Streptophyta</taxon>
        <taxon>Embryophyta</taxon>
        <taxon>Tracheophyta</taxon>
        <taxon>Spermatophyta</taxon>
        <taxon>Magnoliopsida</taxon>
        <taxon>Liliopsida</taxon>
        <taxon>Poales</taxon>
        <taxon>Poaceae</taxon>
        <taxon>BOP clade</taxon>
        <taxon>Oryzoideae</taxon>
        <taxon>Oryzeae</taxon>
        <taxon>Oryzinae</taxon>
        <taxon>Oryza</taxon>
    </lineage>
</organism>
<dbReference type="EnsemblPlants" id="OB10G20650.1">
    <property type="protein sequence ID" value="OB10G20650.1"/>
    <property type="gene ID" value="OB10G20650"/>
</dbReference>
<evidence type="ECO:0000313" key="1">
    <source>
        <dbReference type="EnsemblPlants" id="OB10G20650.1"/>
    </source>
</evidence>
<keyword evidence="2" id="KW-1185">Reference proteome</keyword>
<dbReference type="AlphaFoldDB" id="J3N3G7"/>
<dbReference type="Proteomes" id="UP000006038">
    <property type="component" value="Chromosome 10"/>
</dbReference>